<evidence type="ECO:0000313" key="4">
    <source>
        <dbReference type="EnsemblFungi" id="EJT78656"/>
    </source>
</evidence>
<dbReference type="EMBL" id="GL385396">
    <property type="protein sequence ID" value="EJT78656.1"/>
    <property type="molecule type" value="Genomic_DNA"/>
</dbReference>
<dbReference type="PANTHER" id="PTHR28062:SF1">
    <property type="entry name" value="TRANSMEMBRANE PROTEIN"/>
    <property type="match status" value="1"/>
</dbReference>
<evidence type="ECO:0000256" key="2">
    <source>
        <dbReference type="SAM" id="Phobius"/>
    </source>
</evidence>
<dbReference type="GeneID" id="20344213"/>
<evidence type="ECO:0008006" key="6">
    <source>
        <dbReference type="Google" id="ProtNLM"/>
    </source>
</evidence>
<dbReference type="eggNOG" id="KOG4539">
    <property type="taxonomic scope" value="Eukaryota"/>
</dbReference>
<dbReference type="InterPro" id="IPR018786">
    <property type="entry name" value="Mit_KHE1"/>
</dbReference>
<protein>
    <recommendedName>
        <fullName evidence="6">Mitochondrial K+-H+ exchange-related-domain-containing protein</fullName>
    </recommendedName>
</protein>
<feature type="region of interest" description="Disordered" evidence="1">
    <location>
        <begin position="287"/>
        <end position="330"/>
    </location>
</feature>
<reference evidence="4" key="5">
    <citation type="submission" date="2018-04" db="UniProtKB">
        <authorList>
            <consortium name="EnsemblFungi"/>
        </authorList>
    </citation>
    <scope>IDENTIFICATION</scope>
    <source>
        <strain evidence="4">R3-111a-1</strain>
    </source>
</reference>
<dbReference type="GO" id="GO:1902600">
    <property type="term" value="P:proton transmembrane transport"/>
    <property type="evidence" value="ECO:0007669"/>
    <property type="project" value="TreeGrafter"/>
</dbReference>
<dbReference type="STRING" id="644352.J3NR50"/>
<accession>J3NR50</accession>
<dbReference type="Proteomes" id="UP000006039">
    <property type="component" value="Unassembled WGS sequence"/>
</dbReference>
<feature type="transmembrane region" description="Helical" evidence="2">
    <location>
        <begin position="141"/>
        <end position="160"/>
    </location>
</feature>
<keyword evidence="2" id="KW-0812">Transmembrane</keyword>
<dbReference type="OrthoDB" id="5562676at2759"/>
<keyword evidence="2" id="KW-0472">Membrane</keyword>
<gene>
    <name evidence="4" type="primary">20344213</name>
    <name evidence="3" type="ORF">GGTG_03755</name>
</gene>
<dbReference type="VEuPathDB" id="FungiDB:GGTG_03755"/>
<sequence>MRLYLLPVSTRRTLLYCKRAPAVNEKRTVMDKVQDKAARLWAGWEKKDGGWQRKVVEYGNYAFRRIPFEEWGLKSVQPLSAAVRRSVEAAAAAAAGGDKSNGNKSAKAEVVYPRTLVQPHQVSGILHTISTEREGLHRKRLIWCFVGMPFTIPVALVPIIPNLPFFYLMYRAWSHWRALAGGRHIQLLLKNNMFTLTPSPVLDQVYATQKHPLPAAPEPTTEEPPILAAGKINHPNPDAAPLHPEGETMLLSQDNGRRMTEALDLPQLEVELERAIWQVETAIRSHNGEKDAASVADNTATPASPGSNSTSSAASESTNASAESKVKKQQ</sequence>
<evidence type="ECO:0000256" key="1">
    <source>
        <dbReference type="SAM" id="MobiDB-lite"/>
    </source>
</evidence>
<reference evidence="5" key="1">
    <citation type="submission" date="2010-07" db="EMBL/GenBank/DDBJ databases">
        <title>The genome sequence of Gaeumannomyces graminis var. tritici strain R3-111a-1.</title>
        <authorList>
            <consortium name="The Broad Institute Genome Sequencing Platform"/>
            <person name="Ma L.-J."/>
            <person name="Dead R."/>
            <person name="Young S."/>
            <person name="Zeng Q."/>
            <person name="Koehrsen M."/>
            <person name="Alvarado L."/>
            <person name="Berlin A."/>
            <person name="Chapman S.B."/>
            <person name="Chen Z."/>
            <person name="Freedman E."/>
            <person name="Gellesch M."/>
            <person name="Goldberg J."/>
            <person name="Griggs A."/>
            <person name="Gujja S."/>
            <person name="Heilman E.R."/>
            <person name="Heiman D."/>
            <person name="Hepburn T."/>
            <person name="Howarth C."/>
            <person name="Jen D."/>
            <person name="Larson L."/>
            <person name="Mehta T."/>
            <person name="Neiman D."/>
            <person name="Pearson M."/>
            <person name="Roberts A."/>
            <person name="Saif S."/>
            <person name="Shea T."/>
            <person name="Shenoy N."/>
            <person name="Sisk P."/>
            <person name="Stolte C."/>
            <person name="Sykes S."/>
            <person name="Walk T."/>
            <person name="White J."/>
            <person name="Yandava C."/>
            <person name="Haas B."/>
            <person name="Nusbaum C."/>
            <person name="Birren B."/>
        </authorList>
    </citation>
    <scope>NUCLEOTIDE SEQUENCE [LARGE SCALE GENOMIC DNA]</scope>
    <source>
        <strain evidence="5">R3-111a-1</strain>
    </source>
</reference>
<dbReference type="RefSeq" id="XP_009219801.1">
    <property type="nucleotide sequence ID" value="XM_009221537.1"/>
</dbReference>
<feature type="compositionally biased region" description="Low complexity" evidence="1">
    <location>
        <begin position="299"/>
        <end position="323"/>
    </location>
</feature>
<reference evidence="3" key="2">
    <citation type="submission" date="2010-07" db="EMBL/GenBank/DDBJ databases">
        <authorList>
            <consortium name="The Broad Institute Genome Sequencing Platform"/>
            <consortium name="Broad Institute Genome Sequencing Center for Infectious Disease"/>
            <person name="Ma L.-J."/>
            <person name="Dead R."/>
            <person name="Young S."/>
            <person name="Zeng Q."/>
            <person name="Koehrsen M."/>
            <person name="Alvarado L."/>
            <person name="Berlin A."/>
            <person name="Chapman S.B."/>
            <person name="Chen Z."/>
            <person name="Freedman E."/>
            <person name="Gellesch M."/>
            <person name="Goldberg J."/>
            <person name="Griggs A."/>
            <person name="Gujja S."/>
            <person name="Heilman E.R."/>
            <person name="Heiman D."/>
            <person name="Hepburn T."/>
            <person name="Howarth C."/>
            <person name="Jen D."/>
            <person name="Larson L."/>
            <person name="Mehta T."/>
            <person name="Neiman D."/>
            <person name="Pearson M."/>
            <person name="Roberts A."/>
            <person name="Saif S."/>
            <person name="Shea T."/>
            <person name="Shenoy N."/>
            <person name="Sisk P."/>
            <person name="Stolte C."/>
            <person name="Sykes S."/>
            <person name="Walk T."/>
            <person name="White J."/>
            <person name="Yandava C."/>
            <person name="Haas B."/>
            <person name="Nusbaum C."/>
            <person name="Birren B."/>
        </authorList>
    </citation>
    <scope>NUCLEOTIDE SEQUENCE</scope>
    <source>
        <strain evidence="3">R3-111a-1</strain>
    </source>
</reference>
<name>J3NR50_GAET3</name>
<dbReference type="FunCoup" id="J3NR50">
    <property type="interactions" value="5"/>
</dbReference>
<evidence type="ECO:0000313" key="5">
    <source>
        <dbReference type="Proteomes" id="UP000006039"/>
    </source>
</evidence>
<dbReference type="Pfam" id="PF10173">
    <property type="entry name" value="Mit_KHE1"/>
    <property type="match status" value="1"/>
</dbReference>
<keyword evidence="2" id="KW-1133">Transmembrane helix</keyword>
<organism evidence="3">
    <name type="scientific">Gaeumannomyces tritici (strain R3-111a-1)</name>
    <name type="common">Wheat and barley take-all root rot fungus</name>
    <name type="synonym">Gaeumannomyces graminis var. tritici</name>
    <dbReference type="NCBI Taxonomy" id="644352"/>
    <lineage>
        <taxon>Eukaryota</taxon>
        <taxon>Fungi</taxon>
        <taxon>Dikarya</taxon>
        <taxon>Ascomycota</taxon>
        <taxon>Pezizomycotina</taxon>
        <taxon>Sordariomycetes</taxon>
        <taxon>Sordariomycetidae</taxon>
        <taxon>Magnaporthales</taxon>
        <taxon>Magnaporthaceae</taxon>
        <taxon>Gaeumannomyces</taxon>
    </lineage>
</organism>
<dbReference type="HOGENOM" id="CLU_043838_2_0_1"/>
<evidence type="ECO:0000313" key="3">
    <source>
        <dbReference type="EMBL" id="EJT78656.1"/>
    </source>
</evidence>
<dbReference type="EnsemblFungi" id="EJT78656">
    <property type="protein sequence ID" value="EJT78656"/>
    <property type="gene ID" value="GGTG_03755"/>
</dbReference>
<dbReference type="GO" id="GO:0005743">
    <property type="term" value="C:mitochondrial inner membrane"/>
    <property type="evidence" value="ECO:0007669"/>
    <property type="project" value="TreeGrafter"/>
</dbReference>
<keyword evidence="5" id="KW-1185">Reference proteome</keyword>
<reference evidence="3" key="3">
    <citation type="submission" date="2010-09" db="EMBL/GenBank/DDBJ databases">
        <title>Annotation of Gaeumannomyces graminis var. tritici R3-111a-1.</title>
        <authorList>
            <consortium name="The Broad Institute Genome Sequencing Platform"/>
            <person name="Ma L.-J."/>
            <person name="Dead R."/>
            <person name="Young S.K."/>
            <person name="Zeng Q."/>
            <person name="Gargeya S."/>
            <person name="Fitzgerald M."/>
            <person name="Haas B."/>
            <person name="Abouelleil A."/>
            <person name="Alvarado L."/>
            <person name="Arachchi H.M."/>
            <person name="Berlin A."/>
            <person name="Brown A."/>
            <person name="Chapman S.B."/>
            <person name="Chen Z."/>
            <person name="Dunbar C."/>
            <person name="Freedman E."/>
            <person name="Gearin G."/>
            <person name="Gellesch M."/>
            <person name="Goldberg J."/>
            <person name="Griggs A."/>
            <person name="Gujja S."/>
            <person name="Heiman D."/>
            <person name="Howarth C."/>
            <person name="Larson L."/>
            <person name="Lui A."/>
            <person name="MacDonald P.J.P."/>
            <person name="Mehta T."/>
            <person name="Montmayeur A."/>
            <person name="Murphy C."/>
            <person name="Neiman D."/>
            <person name="Pearson M."/>
            <person name="Priest M."/>
            <person name="Roberts A."/>
            <person name="Saif S."/>
            <person name="Shea T."/>
            <person name="Shenoy N."/>
            <person name="Sisk P."/>
            <person name="Stolte C."/>
            <person name="Sykes S."/>
            <person name="Yandava C."/>
            <person name="Wortman J."/>
            <person name="Nusbaum C."/>
            <person name="Birren B."/>
        </authorList>
    </citation>
    <scope>NUCLEOTIDE SEQUENCE</scope>
    <source>
        <strain evidence="3">R3-111a-1</strain>
    </source>
</reference>
<proteinExistence type="predicted"/>
<reference evidence="4" key="4">
    <citation type="journal article" date="2015" name="G3 (Bethesda)">
        <title>Genome sequences of three phytopathogenic species of the Magnaporthaceae family of fungi.</title>
        <authorList>
            <person name="Okagaki L.H."/>
            <person name="Nunes C.C."/>
            <person name="Sailsbery J."/>
            <person name="Clay B."/>
            <person name="Brown D."/>
            <person name="John T."/>
            <person name="Oh Y."/>
            <person name="Young N."/>
            <person name="Fitzgerald M."/>
            <person name="Haas B.J."/>
            <person name="Zeng Q."/>
            <person name="Young S."/>
            <person name="Adiconis X."/>
            <person name="Fan L."/>
            <person name="Levin J.Z."/>
            <person name="Mitchell T.K."/>
            <person name="Okubara P.A."/>
            <person name="Farman M.L."/>
            <person name="Kohn L.M."/>
            <person name="Birren B."/>
            <person name="Ma L.-J."/>
            <person name="Dean R.A."/>
        </authorList>
    </citation>
    <scope>NUCLEOTIDE SEQUENCE</scope>
    <source>
        <strain evidence="4">R3-111a-1</strain>
    </source>
</reference>
<dbReference type="GO" id="GO:0006813">
    <property type="term" value="P:potassium ion transport"/>
    <property type="evidence" value="ECO:0007669"/>
    <property type="project" value="TreeGrafter"/>
</dbReference>
<dbReference type="AlphaFoldDB" id="J3NR50"/>
<dbReference type="PANTHER" id="PTHR28062">
    <property type="entry name" value="K+-H+ EXCHANGE-LIKE PROTEIN"/>
    <property type="match status" value="1"/>
</dbReference>